<sequence length="182" mass="20725">LLWTAVLNLLTYIQVDLALRSPRTAYGTKGADSGVTSATRKVDIRIFDRSKTQSTESIERQLARANFKDRGYKKSVILTHQRSDEDIGETKDIRTVRFQKSITCQNIAQVEKEIRERMPGVWGQDVSIKVRKEATRKREKDAKCDAGIEIHFPSKRCPRENTKRTAAGCSPACLLCFFLTHH</sequence>
<feature type="signal peptide" evidence="1">
    <location>
        <begin position="1"/>
        <end position="18"/>
    </location>
</feature>
<evidence type="ECO:0000313" key="3">
    <source>
        <dbReference type="Proteomes" id="UP001249851"/>
    </source>
</evidence>
<reference evidence="2" key="2">
    <citation type="journal article" date="2023" name="Science">
        <title>Genomic signatures of disease resistance in endangered staghorn corals.</title>
        <authorList>
            <person name="Vollmer S.V."/>
            <person name="Selwyn J.D."/>
            <person name="Despard B.A."/>
            <person name="Roesel C.L."/>
        </authorList>
    </citation>
    <scope>NUCLEOTIDE SEQUENCE</scope>
    <source>
        <strain evidence="2">K2</strain>
    </source>
</reference>
<evidence type="ECO:0000313" key="2">
    <source>
        <dbReference type="EMBL" id="KAK2556931.1"/>
    </source>
</evidence>
<keyword evidence="3" id="KW-1185">Reference proteome</keyword>
<accession>A0AAD9Q908</accession>
<reference evidence="2" key="1">
    <citation type="journal article" date="2023" name="G3 (Bethesda)">
        <title>Whole genome assembly and annotation of the endangered Caribbean coral Acropora cervicornis.</title>
        <authorList>
            <person name="Selwyn J.D."/>
            <person name="Vollmer S.V."/>
        </authorList>
    </citation>
    <scope>NUCLEOTIDE SEQUENCE</scope>
    <source>
        <strain evidence="2">K2</strain>
    </source>
</reference>
<name>A0AAD9Q908_ACRCE</name>
<proteinExistence type="predicted"/>
<dbReference type="AlphaFoldDB" id="A0AAD9Q908"/>
<gene>
    <name evidence="2" type="ORF">P5673_021150</name>
</gene>
<comment type="caution">
    <text evidence="2">The sequence shown here is derived from an EMBL/GenBank/DDBJ whole genome shotgun (WGS) entry which is preliminary data.</text>
</comment>
<keyword evidence="1" id="KW-0732">Signal</keyword>
<dbReference type="EMBL" id="JARQWQ010000053">
    <property type="protein sequence ID" value="KAK2556931.1"/>
    <property type="molecule type" value="Genomic_DNA"/>
</dbReference>
<feature type="non-terminal residue" evidence="2">
    <location>
        <position position="1"/>
    </location>
</feature>
<protein>
    <submittedName>
        <fullName evidence="2">Uncharacterized protein</fullName>
    </submittedName>
</protein>
<feature type="chain" id="PRO_5041899754" evidence="1">
    <location>
        <begin position="19"/>
        <end position="182"/>
    </location>
</feature>
<evidence type="ECO:0000256" key="1">
    <source>
        <dbReference type="SAM" id="SignalP"/>
    </source>
</evidence>
<dbReference type="Proteomes" id="UP001249851">
    <property type="component" value="Unassembled WGS sequence"/>
</dbReference>
<organism evidence="2 3">
    <name type="scientific">Acropora cervicornis</name>
    <name type="common">Staghorn coral</name>
    <dbReference type="NCBI Taxonomy" id="6130"/>
    <lineage>
        <taxon>Eukaryota</taxon>
        <taxon>Metazoa</taxon>
        <taxon>Cnidaria</taxon>
        <taxon>Anthozoa</taxon>
        <taxon>Hexacorallia</taxon>
        <taxon>Scleractinia</taxon>
        <taxon>Astrocoeniina</taxon>
        <taxon>Acroporidae</taxon>
        <taxon>Acropora</taxon>
    </lineage>
</organism>